<dbReference type="RefSeq" id="WP_185896350.1">
    <property type="nucleotide sequence ID" value="NZ_CP060028.1"/>
</dbReference>
<feature type="signal peptide" evidence="1">
    <location>
        <begin position="1"/>
        <end position="21"/>
    </location>
</feature>
<dbReference type="InterPro" id="IPR023614">
    <property type="entry name" value="Porin_dom_sf"/>
</dbReference>
<reference evidence="2 4" key="2">
    <citation type="submission" date="2020-08" db="EMBL/GenBank/DDBJ databases">
        <title>Streptomycin resistant and MDR strain, P. mexicana.</title>
        <authorList>
            <person name="Ganesh-kumar S."/>
            <person name="Zhe T."/>
            <person name="Yu Z."/>
            <person name="Min Y."/>
        </authorList>
    </citation>
    <scope>NUCLEOTIDE SEQUENCE [LARGE SCALE GENOMIC DNA]</scope>
    <source>
        <strain evidence="2 4">GTZY</strain>
    </source>
</reference>
<keyword evidence="1" id="KW-0732">Signal</keyword>
<name>A0A7G9TAJ7_PSEMX</name>
<reference evidence="3 5" key="1">
    <citation type="submission" date="2020-08" db="EMBL/GenBank/DDBJ databases">
        <title>Streptomycin Non-resistant strain, P. mexicana.</title>
        <authorList>
            <person name="Ganesh-Kumar S."/>
            <person name="Zhe T."/>
            <person name="Yu Z."/>
            <person name="Min Y."/>
        </authorList>
    </citation>
    <scope>NUCLEOTIDE SEQUENCE [LARGE SCALE GENOMIC DNA]</scope>
    <source>
        <strain evidence="3 5">GTZY2</strain>
    </source>
</reference>
<dbReference type="SUPFAM" id="SSF56935">
    <property type="entry name" value="Porins"/>
    <property type="match status" value="1"/>
</dbReference>
<sequence length="397" mass="43736">MKYILSSLALSLLAVHAGARADDGEAKLAAWPPKITFAGGTELSLGGNLQYDAATFSGEGYAGVALEDDDAWRRQEIGLTLRRKGVYDFGATFDFQAKTWSDVALRLETKALFGRDAGKLRIGQMKLPLGFEGNTGTRHVSMMEPSLPTQAFYQGRRSGIDWAFERERYIANVGYFFESDLQGNNKGDTAAFRLAWTPRKAAGDVLHLGIAAAQERPDSEVNGLGVTVHPSVRWRAKPEATLTPYRFVDSGTLSRVDRIDRTGLEALWIRGPWSLQGEYLRQKTTRELGLPSYSADGGYVLASWLVTGESRGYSGGNVTNPKPKGHYGAVELLARYSRIDLDSDGIAGGREHNWTLGANWYITPYFKFQANYVKSDATRGALSADPSVFQLRAQMHF</sequence>
<dbReference type="Gene3D" id="2.40.160.10">
    <property type="entry name" value="Porin"/>
    <property type="match status" value="1"/>
</dbReference>
<evidence type="ECO:0000313" key="2">
    <source>
        <dbReference type="EMBL" id="QND81232.1"/>
    </source>
</evidence>
<evidence type="ECO:0000313" key="4">
    <source>
        <dbReference type="Proteomes" id="UP000515506"/>
    </source>
</evidence>
<evidence type="ECO:0000313" key="5">
    <source>
        <dbReference type="Proteomes" id="UP000515838"/>
    </source>
</evidence>
<feature type="chain" id="PRO_5043238498" evidence="1">
    <location>
        <begin position="22"/>
        <end position="397"/>
    </location>
</feature>
<proteinExistence type="predicted"/>
<keyword evidence="4" id="KW-1185">Reference proteome</keyword>
<dbReference type="EMBL" id="CP060028">
    <property type="protein sequence ID" value="QND81232.1"/>
    <property type="molecule type" value="Genomic_DNA"/>
</dbReference>
<evidence type="ECO:0000256" key="1">
    <source>
        <dbReference type="SAM" id="SignalP"/>
    </source>
</evidence>
<protein>
    <submittedName>
        <fullName evidence="3">Porin</fullName>
    </submittedName>
</protein>
<dbReference type="InterPro" id="IPR010870">
    <property type="entry name" value="Porin_O/P"/>
</dbReference>
<dbReference type="Proteomes" id="UP000515838">
    <property type="component" value="Chromosome"/>
</dbReference>
<dbReference type="AlphaFoldDB" id="A0A7G9TAJ7"/>
<accession>A0A7G9TAJ7</accession>
<dbReference type="Pfam" id="PF07396">
    <property type="entry name" value="Porin_O_P"/>
    <property type="match status" value="1"/>
</dbReference>
<gene>
    <name evidence="2" type="ORF">H4W19_05520</name>
    <name evidence="3" type="ORF">IAE60_14465</name>
</gene>
<dbReference type="GeneID" id="81472186"/>
<dbReference type="Proteomes" id="UP000515506">
    <property type="component" value="Chromosome"/>
</dbReference>
<dbReference type="EMBL" id="CP060731">
    <property type="protein sequence ID" value="QNN77122.1"/>
    <property type="molecule type" value="Genomic_DNA"/>
</dbReference>
<evidence type="ECO:0000313" key="3">
    <source>
        <dbReference type="EMBL" id="QNN77122.1"/>
    </source>
</evidence>
<organism evidence="3 5">
    <name type="scientific">Pseudoxanthomonas mexicana</name>
    <dbReference type="NCBI Taxonomy" id="128785"/>
    <lineage>
        <taxon>Bacteria</taxon>
        <taxon>Pseudomonadati</taxon>
        <taxon>Pseudomonadota</taxon>
        <taxon>Gammaproteobacteria</taxon>
        <taxon>Lysobacterales</taxon>
        <taxon>Lysobacteraceae</taxon>
        <taxon>Pseudoxanthomonas</taxon>
    </lineage>
</organism>